<feature type="compositionally biased region" description="Basic and acidic residues" evidence="8">
    <location>
        <begin position="1"/>
        <end position="15"/>
    </location>
</feature>
<evidence type="ECO:0000256" key="4">
    <source>
        <dbReference type="ARBA" id="ARBA00022553"/>
    </source>
</evidence>
<dbReference type="GO" id="GO:0005736">
    <property type="term" value="C:RNA polymerase I complex"/>
    <property type="evidence" value="ECO:0007669"/>
    <property type="project" value="TreeGrafter"/>
</dbReference>
<dbReference type="InterPro" id="IPR045113">
    <property type="entry name" value="Rpb7-like"/>
</dbReference>
<feature type="compositionally biased region" description="Polar residues" evidence="8">
    <location>
        <begin position="257"/>
        <end position="268"/>
    </location>
</feature>
<dbReference type="InterPro" id="IPR041178">
    <property type="entry name" value="RPA43_OB"/>
</dbReference>
<reference evidence="11 12" key="2">
    <citation type="journal article" date="2016" name="FEMS Yeast Res.">
        <title>Curation of the genome annotation of Pichia pastoris (Komagataella phaffii) CBS7435 from gene level to protein function.</title>
        <authorList>
            <person name="Valli M."/>
            <person name="Tatto N.E."/>
            <person name="Peymann A."/>
            <person name="Gruber C."/>
            <person name="Landes N."/>
            <person name="Ekker H."/>
            <person name="Thallinger G.G."/>
            <person name="Mattanovich D."/>
            <person name="Gasser B."/>
            <person name="Graf A.B."/>
        </authorList>
    </citation>
    <scope>GENOME REANNOTATION</scope>
    <source>
        <strain evidence="11 12">ATCC 76273 / CBS 7435 / CECT 11047 / NRRL Y-11430 / Wegner 21-1</strain>
    </source>
</reference>
<dbReference type="CDD" id="cd04328">
    <property type="entry name" value="RNAP_I_Rpa43_N"/>
    <property type="match status" value="1"/>
</dbReference>
<evidence type="ECO:0000256" key="8">
    <source>
        <dbReference type="SAM" id="MobiDB-lite"/>
    </source>
</evidence>
<feature type="region of interest" description="Disordered" evidence="8">
    <location>
        <begin position="1"/>
        <end position="21"/>
    </location>
</feature>
<dbReference type="GO" id="GO:0006362">
    <property type="term" value="P:transcription elongation by RNA polymerase I"/>
    <property type="evidence" value="ECO:0007669"/>
    <property type="project" value="UniProtKB-ARBA"/>
</dbReference>
<name>A0A1G4KQB6_KOMPC</name>
<keyword evidence="4" id="KW-0597">Phosphoprotein</keyword>
<feature type="compositionally biased region" description="Acidic residues" evidence="8">
    <location>
        <begin position="278"/>
        <end position="298"/>
    </location>
</feature>
<evidence type="ECO:0000256" key="1">
    <source>
        <dbReference type="ARBA" id="ARBA00004604"/>
    </source>
</evidence>
<dbReference type="Pfam" id="PF17875">
    <property type="entry name" value="RPA43_OB"/>
    <property type="match status" value="1"/>
</dbReference>
<evidence type="ECO:0000313" key="12">
    <source>
        <dbReference type="Proteomes" id="UP000006853"/>
    </source>
</evidence>
<gene>
    <name evidence="11" type="primary">RPA43</name>
    <name evidence="11" type="ordered locus">PP7435_Chr3-0491</name>
</gene>
<feature type="domain" description="RPA43 OB" evidence="10">
    <location>
        <begin position="122"/>
        <end position="227"/>
    </location>
</feature>
<comment type="similarity">
    <text evidence="2">Belongs to the eukaryotic RPA43 RNA polymerase subunit family.</text>
</comment>
<comment type="function">
    <text evidence="7">DNA-dependent RNA polymerase which catalyzes the transcription of DNA into RNA using the four ribonucleoside triphosphates as substrates.</text>
</comment>
<protein>
    <recommendedName>
        <fullName evidence="7">DNA-directed RNA polymerase subunit</fullName>
    </recommendedName>
</protein>
<sequence length="311" mass="35278">MSKRPITDEKEDSNKRRLTGIIPHSSNPVKNGVSQCFYRFSTDLYVSLAPCYFQDPVKGIRKQHLDSLIMSYFSEAKGIVLSYNNIQLSPENLQDSYAVAKISGESPFAFLWCSVDFLIWRPQVGDVVEGWAYLQTQSHIGLLVHDTFNATLRNSNIPSNWRFIPHEADEVDEDYEEDGVGENGAEKFRSLGYWVDQDNNPVDGKIKFTIKSIHTAGRVVSLEGTLLKPETEKDSLPVTKSFHKKFDERETVEFKEPSSQSPTTTTVEINLDGYHENENEEDEQVKDEDEADGTNGDDEVPKYETESSDSE</sequence>
<keyword evidence="6 7" id="KW-0539">Nucleus</keyword>
<dbReference type="AlphaFoldDB" id="A0A1G4KQB6"/>
<evidence type="ECO:0000259" key="10">
    <source>
        <dbReference type="Pfam" id="PF17875"/>
    </source>
</evidence>
<dbReference type="Gene3D" id="3.30.1490.120">
    <property type="entry name" value="RNA polymerase Rpb7-like, N-terminal domain"/>
    <property type="match status" value="1"/>
</dbReference>
<comment type="subcellular location">
    <subcellularLocation>
        <location evidence="1">Nucleus</location>
        <location evidence="1">Nucleolus</location>
    </subcellularLocation>
</comment>
<dbReference type="Gene3D" id="2.40.50.1060">
    <property type="match status" value="1"/>
</dbReference>
<keyword evidence="3 7" id="KW-0240">DNA-directed RNA polymerase</keyword>
<organism evidence="11 12">
    <name type="scientific">Komagataella phaffii (strain ATCC 76273 / CBS 7435 / CECT 11047 / NRRL Y-11430 / Wegner 21-1)</name>
    <name type="common">Yeast</name>
    <name type="synonym">Pichia pastoris</name>
    <dbReference type="NCBI Taxonomy" id="981350"/>
    <lineage>
        <taxon>Eukaryota</taxon>
        <taxon>Fungi</taxon>
        <taxon>Dikarya</taxon>
        <taxon>Ascomycota</taxon>
        <taxon>Saccharomycotina</taxon>
        <taxon>Pichiomycetes</taxon>
        <taxon>Pichiales</taxon>
        <taxon>Pichiaceae</taxon>
        <taxon>Komagataella</taxon>
    </lineage>
</organism>
<dbReference type="SMR" id="A0A1G4KQB6"/>
<feature type="domain" description="RNA polymerase Rpb7-like N-terminal" evidence="9">
    <location>
        <begin position="44"/>
        <end position="91"/>
    </location>
</feature>
<dbReference type="GO" id="GO:0006361">
    <property type="term" value="P:transcription initiation at RNA polymerase I promoter"/>
    <property type="evidence" value="ECO:0007669"/>
    <property type="project" value="UniProtKB-ARBA"/>
</dbReference>
<dbReference type="InterPro" id="IPR036898">
    <property type="entry name" value="RNA_pol_Rpb7-like_N_sf"/>
</dbReference>
<dbReference type="PANTHER" id="PTHR12709:SF5">
    <property type="entry name" value="DNA-DIRECTED RNA POLYMERASE I SUBUNIT RPA43"/>
    <property type="match status" value="1"/>
</dbReference>
<dbReference type="Proteomes" id="UP000006853">
    <property type="component" value="Chromosome 3"/>
</dbReference>
<evidence type="ECO:0000256" key="7">
    <source>
        <dbReference type="RuleBase" id="RU369086"/>
    </source>
</evidence>
<evidence type="ECO:0000256" key="2">
    <source>
        <dbReference type="ARBA" id="ARBA00005930"/>
    </source>
</evidence>
<evidence type="ECO:0000313" key="11">
    <source>
        <dbReference type="EMBL" id="SCV12207.1"/>
    </source>
</evidence>
<dbReference type="InterPro" id="IPR005576">
    <property type="entry name" value="Rpb7-like_N"/>
</dbReference>
<dbReference type="PANTHER" id="PTHR12709">
    <property type="entry name" value="DNA-DIRECTED RNA POLYMERASE II, III"/>
    <property type="match status" value="1"/>
</dbReference>
<keyword evidence="12" id="KW-1185">Reference proteome</keyword>
<evidence type="ECO:0000256" key="6">
    <source>
        <dbReference type="ARBA" id="ARBA00023242"/>
    </source>
</evidence>
<dbReference type="FunFam" id="3.30.1490.120:FF:000004">
    <property type="entry name" value="RNA polymerase I subunit Rpa43"/>
    <property type="match status" value="1"/>
</dbReference>
<feature type="region of interest" description="Disordered" evidence="8">
    <location>
        <begin position="249"/>
        <end position="311"/>
    </location>
</feature>
<dbReference type="EMBL" id="FR839630">
    <property type="protein sequence ID" value="SCV12207.1"/>
    <property type="molecule type" value="Genomic_DNA"/>
</dbReference>
<keyword evidence="5 7" id="KW-0804">Transcription</keyword>
<reference evidence="11 12" key="1">
    <citation type="journal article" date="2011" name="J. Biotechnol.">
        <title>High-quality genome sequence of Pichia pastoris CBS7435.</title>
        <authorList>
            <person name="Kuberl A."/>
            <person name="Schneider J."/>
            <person name="Thallinger G.G."/>
            <person name="Anderl I."/>
            <person name="Wibberg D."/>
            <person name="Hajek T."/>
            <person name="Jaenicke S."/>
            <person name="Brinkrolf K."/>
            <person name="Goesmann A."/>
            <person name="Szczepanowski R."/>
            <person name="Puhler A."/>
            <person name="Schwab H."/>
            <person name="Glieder A."/>
            <person name="Pichler H."/>
        </authorList>
    </citation>
    <scope>NUCLEOTIDE SEQUENCE [LARGE SCALE GENOMIC DNA]</scope>
    <source>
        <strain evidence="12">ATCC 76273 / CBS 7435 / CECT 11047 / NRRL Y-11430 / Wegner 21-1</strain>
    </source>
</reference>
<evidence type="ECO:0000256" key="5">
    <source>
        <dbReference type="ARBA" id="ARBA00023163"/>
    </source>
</evidence>
<dbReference type="InterPro" id="IPR041901">
    <property type="entry name" value="RNAP_I_Rpa43_N"/>
</dbReference>
<evidence type="ECO:0000259" key="9">
    <source>
        <dbReference type="Pfam" id="PF03876"/>
    </source>
</evidence>
<evidence type="ECO:0000256" key="3">
    <source>
        <dbReference type="ARBA" id="ARBA00022478"/>
    </source>
</evidence>
<accession>A0A1G4KQB6</accession>
<dbReference type="Pfam" id="PF03876">
    <property type="entry name" value="SHS2_Rpb7-N"/>
    <property type="match status" value="1"/>
</dbReference>
<proteinExistence type="inferred from homology"/>